<proteinExistence type="predicted"/>
<dbReference type="EMBL" id="JRRC01440133">
    <property type="protein sequence ID" value="KHG05927.1"/>
    <property type="molecule type" value="Genomic_DNA"/>
</dbReference>
<evidence type="ECO:0000313" key="2">
    <source>
        <dbReference type="Proteomes" id="UP000032142"/>
    </source>
</evidence>
<evidence type="ECO:0000313" key="1">
    <source>
        <dbReference type="EMBL" id="KHG05927.1"/>
    </source>
</evidence>
<keyword evidence="1" id="KW-0808">Transferase</keyword>
<comment type="caution">
    <text evidence="1">The sequence shown here is derived from an EMBL/GenBank/DDBJ whole genome shotgun (WGS) entry which is preliminary data.</text>
</comment>
<accession>A0A0B0MZZ4</accession>
<organism evidence="1 2">
    <name type="scientific">Gossypium arboreum</name>
    <name type="common">Tree cotton</name>
    <name type="synonym">Gossypium nanking</name>
    <dbReference type="NCBI Taxonomy" id="29729"/>
    <lineage>
        <taxon>Eukaryota</taxon>
        <taxon>Viridiplantae</taxon>
        <taxon>Streptophyta</taxon>
        <taxon>Embryophyta</taxon>
        <taxon>Tracheophyta</taxon>
        <taxon>Spermatophyta</taxon>
        <taxon>Magnoliopsida</taxon>
        <taxon>eudicotyledons</taxon>
        <taxon>Gunneridae</taxon>
        <taxon>Pentapetalae</taxon>
        <taxon>rosids</taxon>
        <taxon>malvids</taxon>
        <taxon>Malvales</taxon>
        <taxon>Malvaceae</taxon>
        <taxon>Malvoideae</taxon>
        <taxon>Gossypium</taxon>
    </lineage>
</organism>
<sequence length="62" mass="6965">MIFSPYMTILNSVPCFLIMIKLSKALEIIHSLLYVCICTLNKEGMISKAVDNNIIDDDISNT</sequence>
<gene>
    <name evidence="1" type="ORF">F383_32860</name>
</gene>
<dbReference type="GO" id="GO:0016740">
    <property type="term" value="F:transferase activity"/>
    <property type="evidence" value="ECO:0007669"/>
    <property type="project" value="UniProtKB-KW"/>
</dbReference>
<keyword evidence="2" id="KW-1185">Reference proteome</keyword>
<protein>
    <submittedName>
        <fullName evidence="1">Sulfurtransferase TusD</fullName>
    </submittedName>
</protein>
<dbReference type="AlphaFoldDB" id="A0A0B0MZZ4"/>
<reference evidence="2" key="1">
    <citation type="submission" date="2014-09" db="EMBL/GenBank/DDBJ databases">
        <authorList>
            <person name="Mudge J."/>
            <person name="Ramaraj T."/>
            <person name="Lindquist I.E."/>
            <person name="Bharti A.K."/>
            <person name="Sundararajan A."/>
            <person name="Cameron C.T."/>
            <person name="Woodward J.E."/>
            <person name="May G.D."/>
            <person name="Brubaker C."/>
            <person name="Broadhvest J."/>
            <person name="Wilkins T.A."/>
        </authorList>
    </citation>
    <scope>NUCLEOTIDE SEQUENCE</scope>
    <source>
        <strain evidence="2">cv. AKA8401</strain>
    </source>
</reference>
<dbReference type="Proteomes" id="UP000032142">
    <property type="component" value="Unassembled WGS sequence"/>
</dbReference>
<name>A0A0B0MZZ4_GOSAR</name>